<feature type="region of interest" description="Disordered" evidence="1">
    <location>
        <begin position="100"/>
        <end position="124"/>
    </location>
</feature>
<dbReference type="EMBL" id="CAJOBB010000071">
    <property type="protein sequence ID" value="CAF3545408.1"/>
    <property type="molecule type" value="Genomic_DNA"/>
</dbReference>
<gene>
    <name evidence="2" type="ORF">IZO911_LOCUS31694</name>
    <name evidence="3" type="ORF">KXQ929_LOCUS2378</name>
</gene>
<feature type="compositionally biased region" description="Basic residues" evidence="1">
    <location>
        <begin position="1"/>
        <end position="12"/>
    </location>
</feature>
<dbReference type="Proteomes" id="UP000663860">
    <property type="component" value="Unassembled WGS sequence"/>
</dbReference>
<sequence length="124" mass="13975">MVGIKRKQRKRKYDTNGTIKTNAPNKTKNSSRSSRIITKNFEIFVTDFLMDPCGLPLELRDYVLVDGSTTLNETSDTSSTNNSQVLKKIFGNNESIDRMAKTSSTSVVEELPKKTNDGEHRMNV</sequence>
<accession>A0A815AL10</accession>
<proteinExistence type="predicted"/>
<evidence type="ECO:0000313" key="4">
    <source>
        <dbReference type="Proteomes" id="UP000663860"/>
    </source>
</evidence>
<dbReference type="Proteomes" id="UP000663868">
    <property type="component" value="Unassembled WGS sequence"/>
</dbReference>
<dbReference type="EMBL" id="CAJNOE010000527">
    <property type="protein sequence ID" value="CAF1257422.1"/>
    <property type="molecule type" value="Genomic_DNA"/>
</dbReference>
<evidence type="ECO:0000313" key="3">
    <source>
        <dbReference type="EMBL" id="CAF3545408.1"/>
    </source>
</evidence>
<feature type="compositionally biased region" description="Polar residues" evidence="1">
    <location>
        <begin position="15"/>
        <end position="33"/>
    </location>
</feature>
<organism evidence="2 4">
    <name type="scientific">Adineta steineri</name>
    <dbReference type="NCBI Taxonomy" id="433720"/>
    <lineage>
        <taxon>Eukaryota</taxon>
        <taxon>Metazoa</taxon>
        <taxon>Spiralia</taxon>
        <taxon>Gnathifera</taxon>
        <taxon>Rotifera</taxon>
        <taxon>Eurotatoria</taxon>
        <taxon>Bdelloidea</taxon>
        <taxon>Adinetida</taxon>
        <taxon>Adinetidae</taxon>
        <taxon>Adineta</taxon>
    </lineage>
</organism>
<evidence type="ECO:0000256" key="1">
    <source>
        <dbReference type="SAM" id="MobiDB-lite"/>
    </source>
</evidence>
<feature type="compositionally biased region" description="Basic and acidic residues" evidence="1">
    <location>
        <begin position="110"/>
        <end position="124"/>
    </location>
</feature>
<comment type="caution">
    <text evidence="2">The sequence shown here is derived from an EMBL/GenBank/DDBJ whole genome shotgun (WGS) entry which is preliminary data.</text>
</comment>
<protein>
    <submittedName>
        <fullName evidence="2">Uncharacterized protein</fullName>
    </submittedName>
</protein>
<feature type="region of interest" description="Disordered" evidence="1">
    <location>
        <begin position="1"/>
        <end position="33"/>
    </location>
</feature>
<reference evidence="2" key="1">
    <citation type="submission" date="2021-02" db="EMBL/GenBank/DDBJ databases">
        <authorList>
            <person name="Nowell W R."/>
        </authorList>
    </citation>
    <scope>NUCLEOTIDE SEQUENCE</scope>
</reference>
<name>A0A815AL10_9BILA</name>
<dbReference type="AlphaFoldDB" id="A0A815AL10"/>
<evidence type="ECO:0000313" key="2">
    <source>
        <dbReference type="EMBL" id="CAF1257422.1"/>
    </source>
</evidence>